<dbReference type="Proteomes" id="UP000003586">
    <property type="component" value="Chromosome"/>
</dbReference>
<evidence type="ECO:0000313" key="2">
    <source>
        <dbReference type="Proteomes" id="UP000003586"/>
    </source>
</evidence>
<dbReference type="EMBL" id="CP007035">
    <property type="protein sequence ID" value="AHF17201.1"/>
    <property type="molecule type" value="Genomic_DNA"/>
</dbReference>
<evidence type="ECO:0000313" key="1">
    <source>
        <dbReference type="EMBL" id="AHF17201.1"/>
    </source>
</evidence>
<dbReference type="eggNOG" id="COG3345">
    <property type="taxonomic scope" value="Bacteria"/>
</dbReference>
<dbReference type="Pfam" id="PF02065">
    <property type="entry name" value="Melibiase"/>
    <property type="match status" value="1"/>
</dbReference>
<dbReference type="AlphaFoldDB" id="W0F779"/>
<sequence>MYNKVSGKTVYFPGQEPEFRLPDRKFTGNISVNCSILANDASGIPPCLAVTLHNRYEDVEVKQVFRIFSETPAITTDYYLKYDGFLNSPAKDRGFTVAADSTGKGYSFFMPAWNKQLMVRAIKFEDKTDGTDNLVSEESLIPCNAPRRVLGNIILANDLITGFNFFLLKEAPLNNSQIGYPGFDFSISNRSVAVPFSGFSPGPFFQDWVKGYSITLGVANDAAENLIALRTYLKNSVKYDPERYDMILLNTWGDRNKGENIKRAFILKDLDAAAKLGVTHYQVDYGWQEGTSGLGINESAGNAESEMTYWGFHKKRFPGGFEEMVRAAKKNGIQLGLWFDPNKADSYKLWQTDAEIIHAIYKKYGIKYFKIDDVRLKDKLSEINFSHFLDEVKRLTNGNVLLNLDITADVRGGYFMYRNMGNIFIENRYTDFGNYYPFHTLRNLWMLARYYPPELLQVEFLNKWRNEVKYAQEDSFAPRNYSFDYLFAITMMAQPLAWFEASGLPPQAYSLSKLIEKYNAVKRQLHSGYIFPIGEMPDGRSWTGFQSCGAKDGFVLVFRELNGRSKASIRLFKPLGANVQFTRILGADDARMERDGAFIKVELPAENSFALFKYTLAQ</sequence>
<organism evidence="1 2">
    <name type="scientific">Niabella soli DSM 19437</name>
    <dbReference type="NCBI Taxonomy" id="929713"/>
    <lineage>
        <taxon>Bacteria</taxon>
        <taxon>Pseudomonadati</taxon>
        <taxon>Bacteroidota</taxon>
        <taxon>Chitinophagia</taxon>
        <taxon>Chitinophagales</taxon>
        <taxon>Chitinophagaceae</taxon>
        <taxon>Niabella</taxon>
    </lineage>
</organism>
<gene>
    <name evidence="1" type="ORF">NIASO_03590</name>
</gene>
<proteinExistence type="predicted"/>
<dbReference type="RefSeq" id="WP_157547186.1">
    <property type="nucleotide sequence ID" value="NZ_CP007035.1"/>
</dbReference>
<dbReference type="InterPro" id="IPR013785">
    <property type="entry name" value="Aldolase_TIM"/>
</dbReference>
<dbReference type="KEGG" id="nso:NIASO_03590"/>
<accession>W0F779</accession>
<protein>
    <recommendedName>
        <fullName evidence="3">Alpha-galactosidase</fullName>
    </recommendedName>
</protein>
<keyword evidence="2" id="KW-1185">Reference proteome</keyword>
<dbReference type="STRING" id="929713.NIASO_03590"/>
<evidence type="ECO:0008006" key="3">
    <source>
        <dbReference type="Google" id="ProtNLM"/>
    </source>
</evidence>
<dbReference type="InterPro" id="IPR017853">
    <property type="entry name" value="GH"/>
</dbReference>
<dbReference type="HOGENOM" id="CLU_025128_0_0_10"/>
<dbReference type="Gene3D" id="3.20.20.70">
    <property type="entry name" value="Aldolase class I"/>
    <property type="match status" value="1"/>
</dbReference>
<reference evidence="1 2" key="1">
    <citation type="submission" date="2013-12" db="EMBL/GenBank/DDBJ databases">
        <authorList>
            <consortium name="DOE Joint Genome Institute"/>
            <person name="Eisen J."/>
            <person name="Huntemann M."/>
            <person name="Han J."/>
            <person name="Chen A."/>
            <person name="Kyrpides N."/>
            <person name="Mavromatis K."/>
            <person name="Markowitz V."/>
            <person name="Palaniappan K."/>
            <person name="Ivanova N."/>
            <person name="Schaumberg A."/>
            <person name="Pati A."/>
            <person name="Liolios K."/>
            <person name="Nordberg H.P."/>
            <person name="Cantor M.N."/>
            <person name="Hua S.X."/>
            <person name="Woyke T."/>
        </authorList>
    </citation>
    <scope>NUCLEOTIDE SEQUENCE [LARGE SCALE GENOMIC DNA]</scope>
    <source>
        <strain evidence="2">DSM 19437</strain>
    </source>
</reference>
<name>W0F779_9BACT</name>
<dbReference type="SUPFAM" id="SSF51445">
    <property type="entry name" value="(Trans)glycosidases"/>
    <property type="match status" value="1"/>
</dbReference>
<dbReference type="OrthoDB" id="9779211at2"/>